<evidence type="ECO:0000256" key="3">
    <source>
        <dbReference type="PROSITE-ProRule" id="PRU00703"/>
    </source>
</evidence>
<proteinExistence type="predicted"/>
<evidence type="ECO:0000313" key="7">
    <source>
        <dbReference type="Proteomes" id="UP000323386"/>
    </source>
</evidence>
<dbReference type="PANTHER" id="PTHR13780:SF128">
    <property type="entry name" value="CBS DOMAIN-CONTAINING PROTEIN"/>
    <property type="match status" value="1"/>
</dbReference>
<evidence type="ECO:0000313" key="6">
    <source>
        <dbReference type="EMBL" id="SPO40836.1"/>
    </source>
</evidence>
<dbReference type="PANTHER" id="PTHR13780">
    <property type="entry name" value="AMP-ACTIVATED PROTEIN KINASE, GAMMA REGULATORY SUBUNIT"/>
    <property type="match status" value="1"/>
</dbReference>
<evidence type="ECO:0000256" key="2">
    <source>
        <dbReference type="ARBA" id="ARBA00023122"/>
    </source>
</evidence>
<keyword evidence="1" id="KW-0677">Repeat</keyword>
<dbReference type="EMBL" id="OOIP01000022">
    <property type="protein sequence ID" value="SPO40836.1"/>
    <property type="molecule type" value="Genomic_DNA"/>
</dbReference>
<feature type="compositionally biased region" description="Low complexity" evidence="4">
    <location>
        <begin position="625"/>
        <end position="647"/>
    </location>
</feature>
<feature type="compositionally biased region" description="Low complexity" evidence="4">
    <location>
        <begin position="549"/>
        <end position="566"/>
    </location>
</feature>
<dbReference type="Proteomes" id="UP000323386">
    <property type="component" value="Unassembled WGS sequence"/>
</dbReference>
<accession>A0A5C3F9R8</accession>
<keyword evidence="2 3" id="KW-0129">CBS domain</keyword>
<feature type="region of interest" description="Disordered" evidence="4">
    <location>
        <begin position="613"/>
        <end position="655"/>
    </location>
</feature>
<reference evidence="6 7" key="1">
    <citation type="submission" date="2018-03" db="EMBL/GenBank/DDBJ databases">
        <authorList>
            <person name="Guldener U."/>
        </authorList>
    </citation>
    <scope>NUCLEOTIDE SEQUENCE [LARGE SCALE GENOMIC DNA]</scope>
    <source>
        <strain evidence="6 7">DAOM196992</strain>
    </source>
</reference>
<dbReference type="SUPFAM" id="SSF54631">
    <property type="entry name" value="CBS-domain pair"/>
    <property type="match status" value="2"/>
</dbReference>
<dbReference type="PROSITE" id="PS51371">
    <property type="entry name" value="CBS"/>
    <property type="match status" value="1"/>
</dbReference>
<dbReference type="CDD" id="cd02205">
    <property type="entry name" value="CBS_pair_SF"/>
    <property type="match status" value="1"/>
</dbReference>
<dbReference type="InterPro" id="IPR000644">
    <property type="entry name" value="CBS_dom"/>
</dbReference>
<feature type="region of interest" description="Disordered" evidence="4">
    <location>
        <begin position="213"/>
        <end position="237"/>
    </location>
</feature>
<evidence type="ECO:0000256" key="4">
    <source>
        <dbReference type="SAM" id="MobiDB-lite"/>
    </source>
</evidence>
<evidence type="ECO:0000256" key="1">
    <source>
        <dbReference type="ARBA" id="ARBA00022737"/>
    </source>
</evidence>
<dbReference type="InterPro" id="IPR050511">
    <property type="entry name" value="AMPK_gamma/SDS23_families"/>
</dbReference>
<feature type="compositionally biased region" description="Low complexity" evidence="4">
    <location>
        <begin position="13"/>
        <end position="22"/>
    </location>
</feature>
<feature type="domain" description="CBS" evidence="5">
    <location>
        <begin position="269"/>
        <end position="344"/>
    </location>
</feature>
<name>A0A5C3F9R8_9BASI</name>
<keyword evidence="7" id="KW-1185">Reference proteome</keyword>
<feature type="compositionally biased region" description="Low complexity" evidence="4">
    <location>
        <begin position="486"/>
        <end position="495"/>
    </location>
</feature>
<dbReference type="AlphaFoldDB" id="A0A5C3F9R8"/>
<feature type="region of interest" description="Disordered" evidence="4">
    <location>
        <begin position="1"/>
        <end position="27"/>
    </location>
</feature>
<dbReference type="OrthoDB" id="449052at2759"/>
<gene>
    <name evidence="6" type="ORF">PSFLO_06318</name>
</gene>
<feature type="region of interest" description="Disordered" evidence="4">
    <location>
        <begin position="486"/>
        <end position="566"/>
    </location>
</feature>
<organism evidence="6 7">
    <name type="scientific">Pseudozyma flocculosa</name>
    <dbReference type="NCBI Taxonomy" id="84751"/>
    <lineage>
        <taxon>Eukaryota</taxon>
        <taxon>Fungi</taxon>
        <taxon>Dikarya</taxon>
        <taxon>Basidiomycota</taxon>
        <taxon>Ustilaginomycotina</taxon>
        <taxon>Ustilaginomycetes</taxon>
        <taxon>Ustilaginales</taxon>
        <taxon>Ustilaginaceae</taxon>
        <taxon>Pseudozyma</taxon>
    </lineage>
</organism>
<dbReference type="Gene3D" id="3.10.580.10">
    <property type="entry name" value="CBS-domain"/>
    <property type="match status" value="1"/>
</dbReference>
<dbReference type="InterPro" id="IPR046342">
    <property type="entry name" value="CBS_dom_sf"/>
</dbReference>
<protein>
    <recommendedName>
        <fullName evidence="5">CBS domain-containing protein</fullName>
    </recommendedName>
</protein>
<evidence type="ECO:0000259" key="5">
    <source>
        <dbReference type="PROSITE" id="PS51371"/>
    </source>
</evidence>
<sequence>MSTSVAVPIAINRSSPSRSPRAGSRKAAELFRNNSAAGVVVDPLPVSSSPKQVNQSRHGRRASRIEVLTELLLPGPAYNASRFGEGSIDAEQRQRGVEPGIMPVDGKRAEALRTALRSITAKGFLDECPTATRPLAVLPANADVDMACQELAKEPGRATPLLLQGSTQRPGASADEAGGGISGSRVEGYGSLLNLEDVHSFLCLLFCPSPSKETAGRASWLTSPPSSPGAGRGRPLYPVGPLSKQAAEIAALIKANKKVPAALIANLSGSNKLRAVPPSSTLEEVLTRLIEPGVSHVVVTRTARDDASAGEKGSGALDTADMPLGLISRTDLLDFLSREAKRDEALAAVLAERLDELSSLSFTSPATPISSDKSVLDAMTLMHAEALDSLAILDARGVLLSPLSSAELAFEVIRADSRKILNTPLATLVKTLRSRRPEGTDGKDTHPAVSISLSSQLSRAVSLMQTTSAKGIFVLDDLIPAMTPPLSTISPSSPTKEQSPWHFGIVDVKGSGGKATAVQDDESAGSQGQGYGSASKPVNHRRSSTSFWTAPRSRGPGSSSSGASGTSLSKVFASTAVGGPGFVRCHRPRSMSLAQGIVPPEVAAARRDSGSRVSANALSGPEGALGLSRSSSLSVSTSSSSTSSLRGGSEGATGTILAASPREGAAVGASAPLLSAHNPVPGSGWAVVYAEASSLAPVRFHLSAGAILAFIARCAALQQP</sequence>